<dbReference type="GeneID" id="9053615"/>
<feature type="repeat" description="ANK" evidence="3">
    <location>
        <begin position="24"/>
        <end position="56"/>
    </location>
</feature>
<dbReference type="PANTHER" id="PTHR24171">
    <property type="entry name" value="ANKYRIN REPEAT DOMAIN-CONTAINING PROTEIN 39-RELATED"/>
    <property type="match status" value="1"/>
</dbReference>
<dbReference type="PROSITE" id="PS50297">
    <property type="entry name" value="ANK_REP_REGION"/>
    <property type="match status" value="2"/>
</dbReference>
<dbReference type="OrthoDB" id="10264606at2759"/>
<keyword evidence="4" id="KW-0547">Nucleotide-binding</keyword>
<dbReference type="GO" id="GO:0005524">
    <property type="term" value="F:ATP binding"/>
    <property type="evidence" value="ECO:0007669"/>
    <property type="project" value="UniProtKB-UniRule"/>
</dbReference>
<reference evidence="5 6" key="1">
    <citation type="submission" date="2008-07" db="EMBL/GenBank/DDBJ databases">
        <authorList>
            <person name="El-Sayed N."/>
            <person name="Caler E."/>
            <person name="Inman J."/>
            <person name="Amedeo P."/>
            <person name="Hass B."/>
            <person name="Wortman J."/>
        </authorList>
    </citation>
    <scope>NUCLEOTIDE SEQUENCE [LARGE SCALE GENOMIC DNA]</scope>
    <source>
        <strain evidence="6">ATCC 50983 / TXsc</strain>
    </source>
</reference>
<protein>
    <submittedName>
        <fullName evidence="5">Ankyrin repeat domain-containing protein, putative</fullName>
    </submittedName>
</protein>
<dbReference type="AlphaFoldDB" id="C5K5Y9"/>
<evidence type="ECO:0000256" key="1">
    <source>
        <dbReference type="ARBA" id="ARBA00022737"/>
    </source>
</evidence>
<accession>C5K5Y9</accession>
<feature type="repeat" description="ANK" evidence="3">
    <location>
        <begin position="57"/>
        <end position="89"/>
    </location>
</feature>
<evidence type="ECO:0000256" key="3">
    <source>
        <dbReference type="PROSITE-ProRule" id="PRU00023"/>
    </source>
</evidence>
<keyword evidence="6" id="KW-1185">Reference proteome</keyword>
<feature type="binding site" evidence="4">
    <location>
        <position position="169"/>
    </location>
    <ligand>
        <name>ATP</name>
        <dbReference type="ChEBI" id="CHEBI:30616"/>
    </ligand>
</feature>
<evidence type="ECO:0000313" key="5">
    <source>
        <dbReference type="EMBL" id="EER20104.1"/>
    </source>
</evidence>
<dbReference type="SMART" id="SM00248">
    <property type="entry name" value="ANK"/>
    <property type="match status" value="2"/>
</dbReference>
<keyword evidence="2 3" id="KW-0040">ANK repeat</keyword>
<dbReference type="InParanoid" id="C5K5Y9"/>
<dbReference type="Proteomes" id="UP000007800">
    <property type="component" value="Unassembled WGS sequence"/>
</dbReference>
<evidence type="ECO:0000313" key="6">
    <source>
        <dbReference type="Proteomes" id="UP000007800"/>
    </source>
</evidence>
<dbReference type="Gene3D" id="3.30.200.20">
    <property type="entry name" value="Phosphorylase Kinase, domain 1"/>
    <property type="match status" value="1"/>
</dbReference>
<name>C5K5Y9_PERM5</name>
<dbReference type="RefSeq" id="XP_002788308.1">
    <property type="nucleotide sequence ID" value="XM_002788262.1"/>
</dbReference>
<dbReference type="EMBL" id="GG670823">
    <property type="protein sequence ID" value="EER20104.1"/>
    <property type="molecule type" value="Genomic_DNA"/>
</dbReference>
<keyword evidence="1" id="KW-0677">Repeat</keyword>
<gene>
    <name evidence="5" type="ORF">Pmar_PMAR013794</name>
</gene>
<dbReference type="InterPro" id="IPR002110">
    <property type="entry name" value="Ankyrin_rpt"/>
</dbReference>
<evidence type="ECO:0000256" key="2">
    <source>
        <dbReference type="ARBA" id="ARBA00023043"/>
    </source>
</evidence>
<keyword evidence="4" id="KW-0067">ATP-binding</keyword>
<feature type="non-terminal residue" evidence="5">
    <location>
        <position position="175"/>
    </location>
</feature>
<dbReference type="PANTHER" id="PTHR24171:SF9">
    <property type="entry name" value="ANKYRIN REPEAT DOMAIN-CONTAINING PROTEIN 39"/>
    <property type="match status" value="1"/>
</dbReference>
<proteinExistence type="predicted"/>
<dbReference type="InterPro" id="IPR017441">
    <property type="entry name" value="Protein_kinase_ATP_BS"/>
</dbReference>
<sequence length="175" mass="19425">MGDVETLKALMKKQQIDLNVQDKEGWTVMHHASFMGQTHIVRYLIDNGFEIGPKNKFGRTPLHLAAEWDNDEVVELLLSRKADFNVPDKDGCSPLECTLRQAGDLSRSLMENQSWSKRSSLLSDGNALSVAAVSEAVGNDDLVEEEQLGTGLTADVYSGTWRGTDVAIKRVDWTM</sequence>
<dbReference type="PROSITE" id="PS00107">
    <property type="entry name" value="PROTEIN_KINASE_ATP"/>
    <property type="match status" value="1"/>
</dbReference>
<dbReference type="SUPFAM" id="SSF48403">
    <property type="entry name" value="Ankyrin repeat"/>
    <property type="match status" value="1"/>
</dbReference>
<organism evidence="6">
    <name type="scientific">Perkinsus marinus (strain ATCC 50983 / TXsc)</name>
    <dbReference type="NCBI Taxonomy" id="423536"/>
    <lineage>
        <taxon>Eukaryota</taxon>
        <taxon>Sar</taxon>
        <taxon>Alveolata</taxon>
        <taxon>Perkinsozoa</taxon>
        <taxon>Perkinsea</taxon>
        <taxon>Perkinsida</taxon>
        <taxon>Perkinsidae</taxon>
        <taxon>Perkinsus</taxon>
    </lineage>
</organism>
<dbReference type="PROSITE" id="PS50088">
    <property type="entry name" value="ANK_REPEAT"/>
    <property type="match status" value="2"/>
</dbReference>
<evidence type="ECO:0000256" key="4">
    <source>
        <dbReference type="PROSITE-ProRule" id="PRU10141"/>
    </source>
</evidence>
<dbReference type="InterPro" id="IPR036770">
    <property type="entry name" value="Ankyrin_rpt-contain_sf"/>
</dbReference>
<dbReference type="Pfam" id="PF12796">
    <property type="entry name" value="Ank_2"/>
    <property type="match status" value="1"/>
</dbReference>
<dbReference type="Gene3D" id="1.25.40.20">
    <property type="entry name" value="Ankyrin repeat-containing domain"/>
    <property type="match status" value="2"/>
</dbReference>